<dbReference type="InterPro" id="IPR045851">
    <property type="entry name" value="AMP-bd_C_sf"/>
</dbReference>
<evidence type="ECO:0000256" key="2">
    <source>
        <dbReference type="ARBA" id="ARBA00022553"/>
    </source>
</evidence>
<dbReference type="SUPFAM" id="SSF56801">
    <property type="entry name" value="Acetyl-CoA synthetase-like"/>
    <property type="match status" value="1"/>
</dbReference>
<dbReference type="PANTHER" id="PTHR45527">
    <property type="entry name" value="NONRIBOSOMAL PEPTIDE SYNTHETASE"/>
    <property type="match status" value="1"/>
</dbReference>
<feature type="domain" description="Carrier" evidence="3">
    <location>
        <begin position="528"/>
        <end position="605"/>
    </location>
</feature>
<proteinExistence type="predicted"/>
<dbReference type="PANTHER" id="PTHR45527:SF1">
    <property type="entry name" value="FATTY ACID SYNTHASE"/>
    <property type="match status" value="1"/>
</dbReference>
<dbReference type="InterPro" id="IPR010071">
    <property type="entry name" value="AA_adenyl_dom"/>
</dbReference>
<organism evidence="4 5">
    <name type="scientific">Roseateles aquae</name>
    <dbReference type="NCBI Taxonomy" id="3077235"/>
    <lineage>
        <taxon>Bacteria</taxon>
        <taxon>Pseudomonadati</taxon>
        <taxon>Pseudomonadota</taxon>
        <taxon>Betaproteobacteria</taxon>
        <taxon>Burkholderiales</taxon>
        <taxon>Sphaerotilaceae</taxon>
        <taxon>Roseateles</taxon>
    </lineage>
</organism>
<comment type="caution">
    <text evidence="4">The sequence shown here is derived from an EMBL/GenBank/DDBJ whole genome shotgun (WGS) entry which is preliminary data.</text>
</comment>
<dbReference type="EMBL" id="JAVXZY010000004">
    <property type="protein sequence ID" value="MDT8999926.1"/>
    <property type="molecule type" value="Genomic_DNA"/>
</dbReference>
<dbReference type="PROSITE" id="PS00012">
    <property type="entry name" value="PHOSPHOPANTETHEINE"/>
    <property type="match status" value="1"/>
</dbReference>
<evidence type="ECO:0000313" key="5">
    <source>
        <dbReference type="Proteomes" id="UP001246372"/>
    </source>
</evidence>
<reference evidence="4" key="1">
    <citation type="submission" date="2023-09" db="EMBL/GenBank/DDBJ databases">
        <title>Paucibacter sp. APW11 Genome sequencing and assembly.</title>
        <authorList>
            <person name="Kim I."/>
        </authorList>
    </citation>
    <scope>NUCLEOTIDE SEQUENCE</scope>
    <source>
        <strain evidence="4">APW11</strain>
    </source>
</reference>
<dbReference type="Gene3D" id="3.30.300.30">
    <property type="match status" value="1"/>
</dbReference>
<accession>A0ABU3PDF8</accession>
<dbReference type="SUPFAM" id="SSF47336">
    <property type="entry name" value="ACP-like"/>
    <property type="match status" value="1"/>
</dbReference>
<keyword evidence="1" id="KW-0596">Phosphopantetheine</keyword>
<dbReference type="Pfam" id="PF13193">
    <property type="entry name" value="AMP-binding_C"/>
    <property type="match status" value="1"/>
</dbReference>
<dbReference type="Pfam" id="PF00501">
    <property type="entry name" value="AMP-binding"/>
    <property type="match status" value="1"/>
</dbReference>
<protein>
    <submittedName>
        <fullName evidence="4">Non-ribosomal peptide synthetase</fullName>
    </submittedName>
</protein>
<dbReference type="InterPro" id="IPR009081">
    <property type="entry name" value="PP-bd_ACP"/>
</dbReference>
<dbReference type="SMART" id="SM00823">
    <property type="entry name" value="PKS_PP"/>
    <property type="match status" value="1"/>
</dbReference>
<dbReference type="PROSITE" id="PS50075">
    <property type="entry name" value="CARRIER"/>
    <property type="match status" value="1"/>
</dbReference>
<dbReference type="InterPro" id="IPR042099">
    <property type="entry name" value="ANL_N_sf"/>
</dbReference>
<keyword evidence="5" id="KW-1185">Reference proteome</keyword>
<keyword evidence="2" id="KW-0597">Phosphoprotein</keyword>
<name>A0ABU3PDF8_9BURK</name>
<dbReference type="NCBIfam" id="TIGR01733">
    <property type="entry name" value="AA-adenyl-dom"/>
    <property type="match status" value="1"/>
</dbReference>
<evidence type="ECO:0000259" key="3">
    <source>
        <dbReference type="PROSITE" id="PS50075"/>
    </source>
</evidence>
<sequence length="606" mass="63559">MTDALPETANTWTELWLAQCERDPAAPALLSAVPGQMGLWNRRELEQRIEAWARRLRECGIGAGDSVAVLLPRGPALVSAWLSLQRLGAAFVPLDPAYPAARQQLILNDAAVVALLSDAEQAELLPPGVACIDVSAWGEGLPAGESAAAVLTHPEQLAYRLYTSGSTGRPKGVLVGQRGLATLVRAQAEAFDLGPGDRVLQFASPGFDAAVAETLVSLGAGATLVLAPQAELMPGEALARAAQHLAITAMTLPPSALAVMPADSLATVRSLVVAGEACPAQLVARWSVGRRMVNAYGPTEATVCASVSAPLSGALTPPIGYLLPGFEALLLDAEGQVVPGAESSISGVSGVSGASGELCLGGPALAWGYAGLPALTAERFVPHPCGRGGERLYRTGDRVRRRDDGQFEFLGRVDEQIKLRGFRIEPGEIEALLGAEAGVAAVKVCLRQLNETQQALVAYVHAHDGASLDRQALRRALQARLPAHMVPSHLVLLDPWPANSHGKLDTQALPLPCAADSWAGQEAADDSLPRDERENALAAVFAEVLGLAEVPCNASFFDLGGHSLSATRLLSRLRVRWPSSADLDLEQLFDAPSVRELALLLAGASR</sequence>
<dbReference type="Proteomes" id="UP001246372">
    <property type="component" value="Unassembled WGS sequence"/>
</dbReference>
<dbReference type="Gene3D" id="3.40.50.12780">
    <property type="entry name" value="N-terminal domain of ligase-like"/>
    <property type="match status" value="1"/>
</dbReference>
<dbReference type="InterPro" id="IPR020806">
    <property type="entry name" value="PKS_PP-bd"/>
</dbReference>
<dbReference type="RefSeq" id="WP_315650478.1">
    <property type="nucleotide sequence ID" value="NZ_JAVXZY010000004.1"/>
</dbReference>
<dbReference type="Gene3D" id="1.10.1200.10">
    <property type="entry name" value="ACP-like"/>
    <property type="match status" value="1"/>
</dbReference>
<evidence type="ECO:0000313" key="4">
    <source>
        <dbReference type="EMBL" id="MDT8999926.1"/>
    </source>
</evidence>
<evidence type="ECO:0000256" key="1">
    <source>
        <dbReference type="ARBA" id="ARBA00022450"/>
    </source>
</evidence>
<gene>
    <name evidence="4" type="ORF">RQP53_11685</name>
</gene>
<dbReference type="InterPro" id="IPR000873">
    <property type="entry name" value="AMP-dep_synth/lig_dom"/>
</dbReference>
<dbReference type="InterPro" id="IPR036736">
    <property type="entry name" value="ACP-like_sf"/>
</dbReference>
<dbReference type="Pfam" id="PF00550">
    <property type="entry name" value="PP-binding"/>
    <property type="match status" value="1"/>
</dbReference>
<dbReference type="InterPro" id="IPR025110">
    <property type="entry name" value="AMP-bd_C"/>
</dbReference>
<dbReference type="InterPro" id="IPR006162">
    <property type="entry name" value="Ppantetheine_attach_site"/>
</dbReference>